<keyword evidence="2" id="KW-1185">Reference proteome</keyword>
<evidence type="ECO:0000313" key="2">
    <source>
        <dbReference type="Proteomes" id="UP001596043"/>
    </source>
</evidence>
<organism evidence="1 2">
    <name type="scientific">Dokdonia ponticola</name>
    <dbReference type="NCBI Taxonomy" id="2041041"/>
    <lineage>
        <taxon>Bacteria</taxon>
        <taxon>Pseudomonadati</taxon>
        <taxon>Bacteroidota</taxon>
        <taxon>Flavobacteriia</taxon>
        <taxon>Flavobacteriales</taxon>
        <taxon>Flavobacteriaceae</taxon>
        <taxon>Dokdonia</taxon>
    </lineage>
</organism>
<dbReference type="RefSeq" id="WP_379981916.1">
    <property type="nucleotide sequence ID" value="NZ_JBHSFV010000014.1"/>
</dbReference>
<sequence length="177" mass="20949">MITSVLKIAFFTKMEFIQSNVYPDLYLIKNPIKDTDSMHRMIKKMVLTKVNTEFLDKHRINELSENKMNTPLYRIRFYEYYSGTFFLIPFGEAGTDHFIENKEDPGGFISEELSHYHQYRISEFLIEYCENDSLNSIGKLHYYKGWDIIKTDTLLNQCNSHPQKELSEFAETVLDSN</sequence>
<evidence type="ECO:0000313" key="1">
    <source>
        <dbReference type="EMBL" id="MFC4636075.1"/>
    </source>
</evidence>
<comment type="caution">
    <text evidence="1">The sequence shown here is derived from an EMBL/GenBank/DDBJ whole genome shotgun (WGS) entry which is preliminary data.</text>
</comment>
<dbReference type="Proteomes" id="UP001596043">
    <property type="component" value="Unassembled WGS sequence"/>
</dbReference>
<accession>A0ABV9I1V3</accession>
<proteinExistence type="predicted"/>
<name>A0ABV9I1V3_9FLAO</name>
<reference evidence="2" key="1">
    <citation type="journal article" date="2019" name="Int. J. Syst. Evol. Microbiol.">
        <title>The Global Catalogue of Microorganisms (GCM) 10K type strain sequencing project: providing services to taxonomists for standard genome sequencing and annotation.</title>
        <authorList>
            <consortium name="The Broad Institute Genomics Platform"/>
            <consortium name="The Broad Institute Genome Sequencing Center for Infectious Disease"/>
            <person name="Wu L."/>
            <person name="Ma J."/>
        </authorList>
    </citation>
    <scope>NUCLEOTIDE SEQUENCE [LARGE SCALE GENOMIC DNA]</scope>
    <source>
        <strain evidence="2">YJ-61-S</strain>
    </source>
</reference>
<gene>
    <name evidence="1" type="ORF">ACFO3O_19350</name>
</gene>
<dbReference type="EMBL" id="JBHSFV010000014">
    <property type="protein sequence ID" value="MFC4636075.1"/>
    <property type="molecule type" value="Genomic_DNA"/>
</dbReference>
<protein>
    <submittedName>
        <fullName evidence="1">Uncharacterized protein</fullName>
    </submittedName>
</protein>